<dbReference type="Gene3D" id="3.60.21.60">
    <property type="match status" value="2"/>
</dbReference>
<dbReference type="Pfam" id="PF22062">
    <property type="entry name" value="OB_DPOA2"/>
    <property type="match status" value="1"/>
</dbReference>
<feature type="domain" description="DNA polymerase alpha/delta/epsilon subunit B" evidence="8">
    <location>
        <begin position="342"/>
        <end position="544"/>
    </location>
</feature>
<dbReference type="PANTHER" id="PTHR23061:SF12">
    <property type="entry name" value="DNA POLYMERASE ALPHA SUBUNIT B"/>
    <property type="match status" value="1"/>
</dbReference>
<dbReference type="PIRSF" id="PIRSF018300">
    <property type="entry name" value="DNA_pol_alph_2"/>
    <property type="match status" value="1"/>
</dbReference>
<dbReference type="InterPro" id="IPR016722">
    <property type="entry name" value="DNA_pol_alpha_bsu"/>
</dbReference>
<comment type="subcellular location">
    <subcellularLocation>
        <location evidence="1 6">Nucleus</location>
    </subcellularLocation>
</comment>
<sequence>MEEHLLNEFEEFGLTPNKKVLEKCIELLKKYEITPDTLVNHWIGYTATKLQDEAPSLENMISFEKDLSRELSSKVKVKSEPLGESPVIHNITTITQIAEDDELLVGYGTPVRKSSVGAKRTSGLEGTPQNKRLAGLGQTYPVHSPSTFSPSTPGTSSKFSTRTNAGEVVVKYPADDGVINWTRSNEKWEPSIQLHGTAETKLTTKYNYMFSRLKDKFDVLEEQVNDLGDLMKRKLGLDEFEPNNILKSEPFHTVGRICCDATSGSRLNTSSLLLEGTRNISSGQSVPLDVSQLKEFSFFPGQVIAIEGSNPTGKKMVVTSTTSPPINPVFKTDVFLDGPLNVMVTCGPFTLPDDLEFAPLVEFIQQINSILPHIVIIMGPFVDVKNKKVENGDLDNSYQEQFDIVMKELQSKISKSVHVCIIPSWRDVHHRAVYPTPPFLQENKALNFHFFSDPCVLNVNGVFIALTSTDILFHLSKEEIAVAPHGSDRLGRLVSHLLSQQSFYPLNPPSEEMSIDLEQAEDHCKLNFTPHLLFVPSDLRHFVKNVSGCMVVNMERAVKGFSGGTYSRLQINGEASTVQIKAEISRVNEDRREPRDSRQKKKQHGLMYQASLRYARNERQNAINLCMEVIRQAPNHVEPFQAIMSMFYEDFEEYEKSYGYL</sequence>
<feature type="domain" description="DNA polymerase alpha subunit B OB" evidence="10">
    <location>
        <begin position="218"/>
        <end position="319"/>
    </location>
</feature>
<evidence type="ECO:0000256" key="6">
    <source>
        <dbReference type="PIRNR" id="PIRNR018300"/>
    </source>
</evidence>
<evidence type="ECO:0000256" key="5">
    <source>
        <dbReference type="ARBA" id="ARBA00023242"/>
    </source>
</evidence>
<name>A0A4Y7M1I2_9CRUS</name>
<dbReference type="AlphaFoldDB" id="A0A4Y7M1I2"/>
<dbReference type="GO" id="GO:0006270">
    <property type="term" value="P:DNA replication initiation"/>
    <property type="evidence" value="ECO:0007669"/>
    <property type="project" value="TreeGrafter"/>
</dbReference>
<dbReference type="Gene3D" id="1.10.8.530">
    <property type="entry name" value="DNA polymerase alpha-primase, subunit B, N-terminal domain"/>
    <property type="match status" value="1"/>
</dbReference>
<dbReference type="EMBL" id="LR003996">
    <property type="protein sequence ID" value="SVE73615.1"/>
    <property type="molecule type" value="mRNA"/>
</dbReference>
<dbReference type="GO" id="GO:0003677">
    <property type="term" value="F:DNA binding"/>
    <property type="evidence" value="ECO:0007669"/>
    <property type="project" value="InterPro"/>
</dbReference>
<evidence type="ECO:0000313" key="11">
    <source>
        <dbReference type="EMBL" id="SVE73615.1"/>
    </source>
</evidence>
<evidence type="ECO:0000256" key="3">
    <source>
        <dbReference type="ARBA" id="ARBA00018596"/>
    </source>
</evidence>
<comment type="similarity">
    <text evidence="2 6">Belongs to the DNA polymerase alpha subunit B family.</text>
</comment>
<evidence type="ECO:0000256" key="4">
    <source>
        <dbReference type="ARBA" id="ARBA00022705"/>
    </source>
</evidence>
<evidence type="ECO:0000259" key="9">
    <source>
        <dbReference type="Pfam" id="PF08418"/>
    </source>
</evidence>
<feature type="region of interest" description="Disordered" evidence="7">
    <location>
        <begin position="115"/>
        <end position="161"/>
    </location>
</feature>
<dbReference type="GO" id="GO:0005658">
    <property type="term" value="C:alpha DNA polymerase:primase complex"/>
    <property type="evidence" value="ECO:0007669"/>
    <property type="project" value="TreeGrafter"/>
</dbReference>
<comment type="function">
    <text evidence="6">Accessory subunit of the DNA polymerase alpha complex (also known as the alpha DNA polymerase-primase complex) which plays an essential role in the initiation of DNA synthesis.</text>
</comment>
<feature type="domain" description="DNA polymerase alpha subunit B N-terminal" evidence="9">
    <location>
        <begin position="3"/>
        <end position="66"/>
    </location>
</feature>
<evidence type="ECO:0000256" key="1">
    <source>
        <dbReference type="ARBA" id="ARBA00004123"/>
    </source>
</evidence>
<dbReference type="PANTHER" id="PTHR23061">
    <property type="entry name" value="DNA POLYMERASE 2 ALPHA 70 KDA SUBUNIT"/>
    <property type="match status" value="1"/>
</dbReference>
<protein>
    <recommendedName>
        <fullName evidence="3 6">DNA polymerase alpha subunit B</fullName>
    </recommendedName>
</protein>
<dbReference type="InterPro" id="IPR007185">
    <property type="entry name" value="DNA_pol_a/d/e_bsu"/>
</dbReference>
<dbReference type="InterPro" id="IPR054300">
    <property type="entry name" value="OB_DPOA2"/>
</dbReference>
<keyword evidence="5 6" id="KW-0539">Nucleus</keyword>
<evidence type="ECO:0000256" key="2">
    <source>
        <dbReference type="ARBA" id="ARBA00007299"/>
    </source>
</evidence>
<accession>A0A4Y7M1I2</accession>
<organism evidence="11">
    <name type="scientific">Daphnia atkinsoni</name>
    <dbReference type="NCBI Taxonomy" id="342845"/>
    <lineage>
        <taxon>Eukaryota</taxon>
        <taxon>Metazoa</taxon>
        <taxon>Ecdysozoa</taxon>
        <taxon>Arthropoda</taxon>
        <taxon>Crustacea</taxon>
        <taxon>Branchiopoda</taxon>
        <taxon>Diplostraca</taxon>
        <taxon>Cladocera</taxon>
        <taxon>Anomopoda</taxon>
        <taxon>Daphniidae</taxon>
        <taxon>Daphnia</taxon>
        <taxon>Daphnia atkinsoni group</taxon>
    </lineage>
</organism>
<proteinExistence type="evidence at transcript level"/>
<evidence type="ECO:0000259" key="10">
    <source>
        <dbReference type="Pfam" id="PF22062"/>
    </source>
</evidence>
<evidence type="ECO:0000256" key="7">
    <source>
        <dbReference type="SAM" id="MobiDB-lite"/>
    </source>
</evidence>
<reference evidence="11" key="1">
    <citation type="submission" date="2018-08" db="EMBL/GenBank/DDBJ databases">
        <authorList>
            <person name="Cornetti L."/>
        </authorList>
    </citation>
    <scope>NUCLEOTIDE SEQUENCE</scope>
    <source>
        <strain evidence="11">IL-KID-3b-11</strain>
    </source>
</reference>
<keyword evidence="4 6" id="KW-0235">DNA replication</keyword>
<evidence type="ECO:0000259" key="8">
    <source>
        <dbReference type="Pfam" id="PF04042"/>
    </source>
</evidence>
<dbReference type="Pfam" id="PF04042">
    <property type="entry name" value="DNA_pol_E_B"/>
    <property type="match status" value="1"/>
</dbReference>
<dbReference type="InterPro" id="IPR013627">
    <property type="entry name" value="Pol_alpha_B_N"/>
</dbReference>
<dbReference type="InterPro" id="IPR043034">
    <property type="entry name" value="DNA_pol_alpha_B_N_sf"/>
</dbReference>
<gene>
    <name evidence="11" type="primary">EOG090X07VJ</name>
</gene>
<feature type="compositionally biased region" description="Low complexity" evidence="7">
    <location>
        <begin position="144"/>
        <end position="161"/>
    </location>
</feature>
<dbReference type="Pfam" id="PF08418">
    <property type="entry name" value="Pol_alpha_B_N"/>
    <property type="match status" value="1"/>
</dbReference>